<evidence type="ECO:0000256" key="7">
    <source>
        <dbReference type="ARBA" id="ARBA00022801"/>
    </source>
</evidence>
<gene>
    <name evidence="10" type="primary">nfi</name>
    <name evidence="11" type="ORF">O970_02935</name>
</gene>
<feature type="site" description="Interaction with target DNA" evidence="10">
    <location>
        <position position="80"/>
    </location>
</feature>
<dbReference type="Proteomes" id="UP000506160">
    <property type="component" value="Unassembled WGS sequence"/>
</dbReference>
<keyword evidence="5 10" id="KW-0255">Endonuclease</keyword>
<dbReference type="GO" id="GO:0003727">
    <property type="term" value="F:single-stranded RNA binding"/>
    <property type="evidence" value="ECO:0007669"/>
    <property type="project" value="TreeGrafter"/>
</dbReference>
<dbReference type="GO" id="GO:0005737">
    <property type="term" value="C:cytoplasm"/>
    <property type="evidence" value="ECO:0007669"/>
    <property type="project" value="UniProtKB-SubCell"/>
</dbReference>
<protein>
    <recommendedName>
        <fullName evidence="10">Endonuclease V</fullName>
        <ecNumber evidence="10">3.1.21.7</ecNumber>
    </recommendedName>
    <alternativeName>
        <fullName evidence="10">Deoxyinosine 3'endonuclease</fullName>
    </alternativeName>
    <alternativeName>
        <fullName evidence="10">Deoxyribonuclease V</fullName>
        <shortName evidence="10">DNase V</shortName>
    </alternativeName>
</protein>
<keyword evidence="3 10" id="KW-0540">Nuclease</keyword>
<dbReference type="EC" id="3.1.21.7" evidence="10"/>
<evidence type="ECO:0000256" key="6">
    <source>
        <dbReference type="ARBA" id="ARBA00022763"/>
    </source>
</evidence>
<comment type="catalytic activity">
    <reaction evidence="10">
        <text>Endonucleolytic cleavage at apurinic or apyrimidinic sites to products with a 5'-phosphate.</text>
        <dbReference type="EC" id="3.1.21.7"/>
    </reaction>
</comment>
<proteinExistence type="inferred from homology"/>
<evidence type="ECO:0000256" key="10">
    <source>
        <dbReference type="HAMAP-Rule" id="MF_00801"/>
    </source>
</evidence>
<dbReference type="EMBL" id="AWGA01000025">
    <property type="protein sequence ID" value="TEA27612.1"/>
    <property type="molecule type" value="Genomic_DNA"/>
</dbReference>
<evidence type="ECO:0000256" key="8">
    <source>
        <dbReference type="ARBA" id="ARBA00022842"/>
    </source>
</evidence>
<sequence>MKLTRMKIDIQKLKAIQLDYAERVIRYDVLDFVTPTLIAGTDVGFEDGGAITRAAIAVLNYPDLTLLEYQVARLPTEFPYIPGYLSFREYPALVAAWKKLRCKPDLVIVDGQGIAHPRRLGIASHLGLLLDIPTIGVAKRRLCGTHQILSSEVGSSTPLMDDHERIGFVLQSKARCKPLYISLGHRISDTTALTWIQRLLRGYRLPEPTRWADAIASRKPLFNKWLIDQI</sequence>
<organism evidence="11 12">
    <name type="scientific">Candidatus Schmidhempelia bombi str. Bimp</name>
    <dbReference type="NCBI Taxonomy" id="1387197"/>
    <lineage>
        <taxon>Bacteria</taxon>
        <taxon>Pseudomonadati</taxon>
        <taxon>Pseudomonadota</taxon>
        <taxon>Gammaproteobacteria</taxon>
        <taxon>Orbales</taxon>
        <taxon>Orbaceae</taxon>
        <taxon>Candidatus Schmidhempelia</taxon>
    </lineage>
</organism>
<dbReference type="GO" id="GO:0006281">
    <property type="term" value="P:DNA repair"/>
    <property type="evidence" value="ECO:0007669"/>
    <property type="project" value="UniProtKB-UniRule"/>
</dbReference>
<evidence type="ECO:0000256" key="3">
    <source>
        <dbReference type="ARBA" id="ARBA00022722"/>
    </source>
</evidence>
<dbReference type="PANTHER" id="PTHR28511:SF1">
    <property type="entry name" value="ENDONUCLEASE V"/>
    <property type="match status" value="1"/>
</dbReference>
<dbReference type="GO" id="GO:0043737">
    <property type="term" value="F:deoxyribonuclease V activity"/>
    <property type="evidence" value="ECO:0007669"/>
    <property type="project" value="UniProtKB-UniRule"/>
</dbReference>
<keyword evidence="8 10" id="KW-0460">Magnesium</keyword>
<keyword evidence="9 10" id="KW-0234">DNA repair</keyword>
<feature type="binding site" evidence="10">
    <location>
        <position position="110"/>
    </location>
    <ligand>
        <name>Mg(2+)</name>
        <dbReference type="ChEBI" id="CHEBI:18420"/>
    </ligand>
</feature>
<dbReference type="NCBIfam" id="NF008629">
    <property type="entry name" value="PRK11617.1"/>
    <property type="match status" value="1"/>
</dbReference>
<comment type="caution">
    <text evidence="11">The sequence shown here is derived from an EMBL/GenBank/DDBJ whole genome shotgun (WGS) entry which is preliminary data.</text>
</comment>
<dbReference type="Pfam" id="PF04493">
    <property type="entry name" value="Endonuclease_5"/>
    <property type="match status" value="1"/>
</dbReference>
<dbReference type="InterPro" id="IPR007581">
    <property type="entry name" value="Endonuclease-V"/>
</dbReference>
<feature type="binding site" evidence="10">
    <location>
        <position position="42"/>
    </location>
    <ligand>
        <name>Mg(2+)</name>
        <dbReference type="ChEBI" id="CHEBI:18420"/>
    </ligand>
</feature>
<keyword evidence="7 10" id="KW-0378">Hydrolase</keyword>
<evidence type="ECO:0000313" key="11">
    <source>
        <dbReference type="EMBL" id="TEA27612.1"/>
    </source>
</evidence>
<dbReference type="CDD" id="cd06559">
    <property type="entry name" value="Endonuclease_V"/>
    <property type="match status" value="1"/>
</dbReference>
<reference evidence="11 12" key="1">
    <citation type="journal article" date="2014" name="Appl. Environ. Microbiol.">
        <title>Genomic features of a bumble bee symbiont reflect its host environment.</title>
        <authorList>
            <person name="Martinson V.G."/>
            <person name="Magoc T."/>
            <person name="Koch H."/>
            <person name="Salzberg S.L."/>
            <person name="Moran N.A."/>
        </authorList>
    </citation>
    <scope>NUCLEOTIDE SEQUENCE [LARGE SCALE GENOMIC DNA]</scope>
    <source>
        <strain evidence="11 12">Bimp</strain>
    </source>
</reference>
<dbReference type="FunFam" id="3.30.2170.10:FF:000001">
    <property type="entry name" value="Endonuclease V"/>
    <property type="match status" value="1"/>
</dbReference>
<dbReference type="GO" id="GO:0000287">
    <property type="term" value="F:magnesium ion binding"/>
    <property type="evidence" value="ECO:0007669"/>
    <property type="project" value="UniProtKB-UniRule"/>
</dbReference>
<accession>A0AB94IDS0</accession>
<name>A0AB94IDS0_9GAMM</name>
<keyword evidence="4 10" id="KW-0479">Metal-binding</keyword>
<dbReference type="HAMAP" id="MF_00801">
    <property type="entry name" value="Endonuclease_5"/>
    <property type="match status" value="1"/>
</dbReference>
<comment type="subcellular location">
    <subcellularLocation>
        <location evidence="1 10">Cytoplasm</location>
    </subcellularLocation>
</comment>
<dbReference type="GO" id="GO:0016891">
    <property type="term" value="F:RNA endonuclease activity producing 5'-phosphomonoesters, hydrolytic mechanism"/>
    <property type="evidence" value="ECO:0007669"/>
    <property type="project" value="TreeGrafter"/>
</dbReference>
<dbReference type="AlphaFoldDB" id="A0AB94IDS0"/>
<evidence type="ECO:0000256" key="2">
    <source>
        <dbReference type="ARBA" id="ARBA00022490"/>
    </source>
</evidence>
<dbReference type="PANTHER" id="PTHR28511">
    <property type="entry name" value="ENDONUCLEASE V"/>
    <property type="match status" value="1"/>
</dbReference>
<comment type="cofactor">
    <cofactor evidence="10">
        <name>Mg(2+)</name>
        <dbReference type="ChEBI" id="CHEBI:18420"/>
    </cofactor>
</comment>
<dbReference type="Gene3D" id="3.30.2170.10">
    <property type="entry name" value="archaeoglobus fulgidus dsm 4304 superfamily"/>
    <property type="match status" value="1"/>
</dbReference>
<evidence type="ECO:0000256" key="1">
    <source>
        <dbReference type="ARBA" id="ARBA00004496"/>
    </source>
</evidence>
<evidence type="ECO:0000256" key="5">
    <source>
        <dbReference type="ARBA" id="ARBA00022759"/>
    </source>
</evidence>
<evidence type="ECO:0000256" key="9">
    <source>
        <dbReference type="ARBA" id="ARBA00023204"/>
    </source>
</evidence>
<evidence type="ECO:0000313" key="12">
    <source>
        <dbReference type="Proteomes" id="UP000506160"/>
    </source>
</evidence>
<comment type="function">
    <text evidence="10">DNA repair enzyme involved in the repair of deaminated bases. Selectively cleaves double-stranded DNA at the second phosphodiester bond 3' to a deoxyinosine leaving behind the intact lesion on the nicked DNA.</text>
</comment>
<keyword evidence="2 10" id="KW-0963">Cytoplasm</keyword>
<keyword evidence="12" id="KW-1185">Reference proteome</keyword>
<keyword evidence="6 10" id="KW-0227">DNA damage</keyword>
<comment type="similarity">
    <text evidence="10">Belongs to the endonuclease V family.</text>
</comment>
<evidence type="ECO:0000256" key="4">
    <source>
        <dbReference type="ARBA" id="ARBA00022723"/>
    </source>
</evidence>